<evidence type="ECO:0000313" key="2">
    <source>
        <dbReference type="EMBL" id="GLR19631.1"/>
    </source>
</evidence>
<accession>A0AA37WF80</accession>
<dbReference type="PROSITE" id="PS51257">
    <property type="entry name" value="PROKAR_LIPOPROTEIN"/>
    <property type="match status" value="1"/>
</dbReference>
<dbReference type="Pfam" id="PF13618">
    <property type="entry name" value="Gluconate_2-dh3"/>
    <property type="match status" value="1"/>
</dbReference>
<feature type="chain" id="PRO_5041403741" description="Gluconate 2-dehydrogenase subunit 3 family protein" evidence="1">
    <location>
        <begin position="28"/>
        <end position="177"/>
    </location>
</feature>
<dbReference type="PROSITE" id="PS51318">
    <property type="entry name" value="TAT"/>
    <property type="match status" value="1"/>
</dbReference>
<organism evidence="2 3">
    <name type="scientific">Portibacter lacus</name>
    <dbReference type="NCBI Taxonomy" id="1099794"/>
    <lineage>
        <taxon>Bacteria</taxon>
        <taxon>Pseudomonadati</taxon>
        <taxon>Bacteroidota</taxon>
        <taxon>Saprospiria</taxon>
        <taxon>Saprospirales</taxon>
        <taxon>Haliscomenobacteraceae</taxon>
        <taxon>Portibacter</taxon>
    </lineage>
</organism>
<evidence type="ECO:0000313" key="3">
    <source>
        <dbReference type="Proteomes" id="UP001156666"/>
    </source>
</evidence>
<feature type="signal peptide" evidence="1">
    <location>
        <begin position="1"/>
        <end position="27"/>
    </location>
</feature>
<dbReference type="Proteomes" id="UP001156666">
    <property type="component" value="Unassembled WGS sequence"/>
</dbReference>
<evidence type="ECO:0008006" key="4">
    <source>
        <dbReference type="Google" id="ProtNLM"/>
    </source>
</evidence>
<reference evidence="2" key="1">
    <citation type="journal article" date="2014" name="Int. J. Syst. Evol. Microbiol.">
        <title>Complete genome sequence of Corynebacterium casei LMG S-19264T (=DSM 44701T), isolated from a smear-ripened cheese.</title>
        <authorList>
            <consortium name="US DOE Joint Genome Institute (JGI-PGF)"/>
            <person name="Walter F."/>
            <person name="Albersmeier A."/>
            <person name="Kalinowski J."/>
            <person name="Ruckert C."/>
        </authorList>
    </citation>
    <scope>NUCLEOTIDE SEQUENCE</scope>
    <source>
        <strain evidence="2">NBRC 108769</strain>
    </source>
</reference>
<gene>
    <name evidence="2" type="ORF">GCM10007940_42470</name>
</gene>
<dbReference type="InterPro" id="IPR027056">
    <property type="entry name" value="Gluconate_2DH_su3"/>
</dbReference>
<dbReference type="InterPro" id="IPR006311">
    <property type="entry name" value="TAT_signal"/>
</dbReference>
<dbReference type="AlphaFoldDB" id="A0AA37WF80"/>
<name>A0AA37WF80_9BACT</name>
<keyword evidence="1" id="KW-0732">Signal</keyword>
<comment type="caution">
    <text evidence="2">The sequence shown here is derived from an EMBL/GenBank/DDBJ whole genome shotgun (WGS) entry which is preliminary data.</text>
</comment>
<dbReference type="RefSeq" id="WP_235295034.1">
    <property type="nucleotide sequence ID" value="NZ_BSOH01000031.1"/>
</dbReference>
<evidence type="ECO:0000256" key="1">
    <source>
        <dbReference type="SAM" id="SignalP"/>
    </source>
</evidence>
<proteinExistence type="predicted"/>
<keyword evidence="3" id="KW-1185">Reference proteome</keyword>
<protein>
    <recommendedName>
        <fullName evidence="4">Gluconate 2-dehydrogenase subunit 3 family protein</fullName>
    </recommendedName>
</protein>
<dbReference type="EMBL" id="BSOH01000031">
    <property type="protein sequence ID" value="GLR19631.1"/>
    <property type="molecule type" value="Genomic_DNA"/>
</dbReference>
<sequence length="177" mass="19109">MMMNRRDVLKTAGLVLGYTLTAGTAAAVLGGCSADATPGWSPSFLTADQAKVINGMAEVIIPGTDKMPGAKDVNIAKFIDETYMYYKTPEQQQSLNDDFKAFAEEHDFGAMKDGEKMAFIKSELEKGSKFVKTVYEQSVTGFCTSEKGSKEVLVFDPIPGSQKGCIPLEEVGGIWAI</sequence>
<reference evidence="2" key="2">
    <citation type="submission" date="2023-01" db="EMBL/GenBank/DDBJ databases">
        <title>Draft genome sequence of Portibacter lacus strain NBRC 108769.</title>
        <authorList>
            <person name="Sun Q."/>
            <person name="Mori K."/>
        </authorList>
    </citation>
    <scope>NUCLEOTIDE SEQUENCE</scope>
    <source>
        <strain evidence="2">NBRC 108769</strain>
    </source>
</reference>